<dbReference type="EMBL" id="LJTC01000002">
    <property type="protein sequence ID" value="KPM85039.1"/>
    <property type="molecule type" value="Genomic_DNA"/>
</dbReference>
<gene>
    <name evidence="1" type="ORF">AOG27_04550</name>
</gene>
<dbReference type="AlphaFoldDB" id="A0A0P7E5Y9"/>
<proteinExistence type="predicted"/>
<dbReference type="STRING" id="570156.AOG27_04550"/>
<organism evidence="1 2">
    <name type="scientific">Pseudoalteromonas lipolytica</name>
    <dbReference type="NCBI Taxonomy" id="570156"/>
    <lineage>
        <taxon>Bacteria</taxon>
        <taxon>Pseudomonadati</taxon>
        <taxon>Pseudomonadota</taxon>
        <taxon>Gammaproteobacteria</taxon>
        <taxon>Alteromonadales</taxon>
        <taxon>Pseudoalteromonadaceae</taxon>
        <taxon>Pseudoalteromonas</taxon>
    </lineage>
</organism>
<comment type="caution">
    <text evidence="1">The sequence shown here is derived from an EMBL/GenBank/DDBJ whole genome shotgun (WGS) entry which is preliminary data.</text>
</comment>
<evidence type="ECO:0000313" key="1">
    <source>
        <dbReference type="EMBL" id="KPM85039.1"/>
    </source>
</evidence>
<dbReference type="OrthoDB" id="6293587at2"/>
<sequence length="69" mass="7934">MSQMTLTQKLATLQPLVDLNLFESSLEYRNRILNLLAEQEHSLTLINKEFGNAMPESFGSERKFVLGYN</sequence>
<dbReference type="Proteomes" id="UP000050378">
    <property type="component" value="Unassembled WGS sequence"/>
</dbReference>
<name>A0A0P7E5Y9_9GAMM</name>
<dbReference type="PATRIC" id="fig|570156.3.peg.895"/>
<protein>
    <submittedName>
        <fullName evidence="1">Uncharacterized protein</fullName>
    </submittedName>
</protein>
<reference evidence="1 2" key="1">
    <citation type="submission" date="2015-09" db="EMBL/GenBank/DDBJ databases">
        <title>Draft Genome Sequence of Pseudoalteromonas lipolytica UCD-48B.</title>
        <authorList>
            <person name="Krusor M."/>
            <person name="Coil D.A."/>
            <person name="Lang J.M."/>
            <person name="Eisen J.A."/>
            <person name="Alexiev A."/>
        </authorList>
    </citation>
    <scope>NUCLEOTIDE SEQUENCE [LARGE SCALE GENOMIC DNA]</scope>
    <source>
        <strain evidence="1 2">UCD-48B</strain>
    </source>
</reference>
<evidence type="ECO:0000313" key="2">
    <source>
        <dbReference type="Proteomes" id="UP000050378"/>
    </source>
</evidence>
<dbReference type="RefSeq" id="WP_054551796.1">
    <property type="nucleotide sequence ID" value="NZ_LJTC01000002.1"/>
</dbReference>
<accession>A0A0P7E5Y9</accession>